<evidence type="ECO:0000313" key="7">
    <source>
        <dbReference type="Proteomes" id="UP000799092"/>
    </source>
</evidence>
<dbReference type="InterPro" id="IPR003593">
    <property type="entry name" value="AAA+_ATPase"/>
</dbReference>
<evidence type="ECO:0000313" key="6">
    <source>
        <dbReference type="EMBL" id="MRH44641.1"/>
    </source>
</evidence>
<dbReference type="AlphaFoldDB" id="A0A6A8DLG4"/>
<dbReference type="SUPFAM" id="SSF52540">
    <property type="entry name" value="P-loop containing nucleoside triphosphate hydrolases"/>
    <property type="match status" value="1"/>
</dbReference>
<dbReference type="InterPro" id="IPR027417">
    <property type="entry name" value="P-loop_NTPase"/>
</dbReference>
<evidence type="ECO:0000256" key="1">
    <source>
        <dbReference type="ARBA" id="ARBA00005417"/>
    </source>
</evidence>
<feature type="domain" description="ABC transporter" evidence="5">
    <location>
        <begin position="4"/>
        <end position="230"/>
    </location>
</feature>
<dbReference type="GO" id="GO:0005524">
    <property type="term" value="F:ATP binding"/>
    <property type="evidence" value="ECO:0007669"/>
    <property type="project" value="UniProtKB-KW"/>
</dbReference>
<organism evidence="6 7">
    <name type="scientific">Aquibacillus halophilus</name>
    <dbReference type="NCBI Taxonomy" id="930132"/>
    <lineage>
        <taxon>Bacteria</taxon>
        <taxon>Bacillati</taxon>
        <taxon>Bacillota</taxon>
        <taxon>Bacilli</taxon>
        <taxon>Bacillales</taxon>
        <taxon>Bacillaceae</taxon>
        <taxon>Aquibacillus</taxon>
    </lineage>
</organism>
<gene>
    <name evidence="6" type="ORF">GH741_18500</name>
</gene>
<comment type="caution">
    <text evidence="6">The sequence shown here is derived from an EMBL/GenBank/DDBJ whole genome shotgun (WGS) entry which is preliminary data.</text>
</comment>
<dbReference type="EMBL" id="WJNG01000017">
    <property type="protein sequence ID" value="MRH44641.1"/>
    <property type="molecule type" value="Genomic_DNA"/>
</dbReference>
<comment type="similarity">
    <text evidence="1">Belongs to the ABC transporter superfamily.</text>
</comment>
<dbReference type="PROSITE" id="PS00211">
    <property type="entry name" value="ABC_TRANSPORTER_1"/>
    <property type="match status" value="1"/>
</dbReference>
<evidence type="ECO:0000256" key="4">
    <source>
        <dbReference type="ARBA" id="ARBA00022840"/>
    </source>
</evidence>
<dbReference type="Proteomes" id="UP000799092">
    <property type="component" value="Unassembled WGS sequence"/>
</dbReference>
<dbReference type="GO" id="GO:0016887">
    <property type="term" value="F:ATP hydrolysis activity"/>
    <property type="evidence" value="ECO:0007669"/>
    <property type="project" value="InterPro"/>
</dbReference>
<dbReference type="PANTHER" id="PTHR43335:SF11">
    <property type="entry name" value="ABC TRANSPORTER RELATED"/>
    <property type="match status" value="1"/>
</dbReference>
<dbReference type="InterPro" id="IPR025302">
    <property type="entry name" value="DrrA1/2-like_C"/>
</dbReference>
<dbReference type="InterPro" id="IPR017871">
    <property type="entry name" value="ABC_transporter-like_CS"/>
</dbReference>
<dbReference type="PANTHER" id="PTHR43335">
    <property type="entry name" value="ABC TRANSPORTER, ATP-BINDING PROTEIN"/>
    <property type="match status" value="1"/>
</dbReference>
<accession>A0A6A8DLG4</accession>
<proteinExistence type="inferred from homology"/>
<name>A0A6A8DLG4_9BACI</name>
<dbReference type="Pfam" id="PF00005">
    <property type="entry name" value="ABC_tran"/>
    <property type="match status" value="1"/>
</dbReference>
<dbReference type="SMART" id="SM00382">
    <property type="entry name" value="AAA"/>
    <property type="match status" value="1"/>
</dbReference>
<sequence>MAMIKVDHLTKTFEGKNAVNNLSFELSPGKCVALLGPNGAGKTTTLRMLSGLLKPSSGTVSFEGMKEDGDIREHIGYLPQYPVFHNWMSGKEFLVYVGQLANLTKPQAIEQAEKYLDRVGIADAKNRRIGKYSGGMKQRLGIAQAMIHSPQLLMLDEPVSSLDPIGRRDVLNLMEELKAQTTILFSTHILSDAEEVSDDLLLMHQGEMVESGSIESLREKHQTTKIHLTFRENVDTYLNKLREIPSISEGYIERNEVQLLVADIDQARIDILAKASSEQWPLIKFEVSRVSLEELFMKVVNQ</sequence>
<protein>
    <submittedName>
        <fullName evidence="6">ATP-binding cassette domain-containing protein</fullName>
    </submittedName>
</protein>
<keyword evidence="2" id="KW-0813">Transport</keyword>
<keyword evidence="7" id="KW-1185">Reference proteome</keyword>
<dbReference type="Pfam" id="PF13732">
    <property type="entry name" value="DrrA1-3_C"/>
    <property type="match status" value="1"/>
</dbReference>
<evidence type="ECO:0000256" key="3">
    <source>
        <dbReference type="ARBA" id="ARBA00022741"/>
    </source>
</evidence>
<reference evidence="6" key="1">
    <citation type="submission" date="2019-11" db="EMBL/GenBank/DDBJ databases">
        <authorList>
            <person name="Li J."/>
        </authorList>
    </citation>
    <scope>NUCLEOTIDE SEQUENCE</scope>
    <source>
        <strain evidence="6">B6B</strain>
    </source>
</reference>
<keyword evidence="3" id="KW-0547">Nucleotide-binding</keyword>
<evidence type="ECO:0000259" key="5">
    <source>
        <dbReference type="PROSITE" id="PS50893"/>
    </source>
</evidence>
<evidence type="ECO:0000256" key="2">
    <source>
        <dbReference type="ARBA" id="ARBA00022448"/>
    </source>
</evidence>
<dbReference type="PROSITE" id="PS50893">
    <property type="entry name" value="ABC_TRANSPORTER_2"/>
    <property type="match status" value="1"/>
</dbReference>
<dbReference type="CDD" id="cd03230">
    <property type="entry name" value="ABC_DR_subfamily_A"/>
    <property type="match status" value="1"/>
</dbReference>
<keyword evidence="4 6" id="KW-0067">ATP-binding</keyword>
<dbReference type="Gene3D" id="3.40.50.300">
    <property type="entry name" value="P-loop containing nucleotide triphosphate hydrolases"/>
    <property type="match status" value="1"/>
</dbReference>
<dbReference type="InterPro" id="IPR003439">
    <property type="entry name" value="ABC_transporter-like_ATP-bd"/>
</dbReference>